<name>A0A350P966_9ALTE</name>
<dbReference type="NCBIfam" id="TIGR01662">
    <property type="entry name" value="HAD-SF-IIIA"/>
    <property type="match status" value="1"/>
</dbReference>
<dbReference type="GO" id="GO:0000105">
    <property type="term" value="P:L-histidine biosynthetic process"/>
    <property type="evidence" value="ECO:0007669"/>
    <property type="project" value="InterPro"/>
</dbReference>
<keyword evidence="8" id="KW-0119">Carbohydrate metabolism</keyword>
<evidence type="ECO:0000256" key="6">
    <source>
        <dbReference type="ARBA" id="ARBA00022723"/>
    </source>
</evidence>
<evidence type="ECO:0000256" key="1">
    <source>
        <dbReference type="ARBA" id="ARBA00001946"/>
    </source>
</evidence>
<dbReference type="GO" id="GO:0046872">
    <property type="term" value="F:metal ion binding"/>
    <property type="evidence" value="ECO:0007669"/>
    <property type="project" value="UniProtKB-KW"/>
</dbReference>
<dbReference type="PANTHER" id="PTHR42891">
    <property type="entry name" value="D-GLYCERO-BETA-D-MANNO-HEPTOSE-1,7-BISPHOSPHATE 7-PHOSPHATASE"/>
    <property type="match status" value="1"/>
</dbReference>
<evidence type="ECO:0000256" key="3">
    <source>
        <dbReference type="ARBA" id="ARBA00005628"/>
    </source>
</evidence>
<dbReference type="InterPro" id="IPR006549">
    <property type="entry name" value="HAD-SF_hydro_IIIA"/>
</dbReference>
<reference evidence="10 11" key="1">
    <citation type="journal article" date="2018" name="Nat. Biotechnol.">
        <title>A standardized bacterial taxonomy based on genome phylogeny substantially revises the tree of life.</title>
        <authorList>
            <person name="Parks D.H."/>
            <person name="Chuvochina M."/>
            <person name="Waite D.W."/>
            <person name="Rinke C."/>
            <person name="Skarshewski A."/>
            <person name="Chaumeil P.A."/>
            <person name="Hugenholtz P."/>
        </authorList>
    </citation>
    <scope>NUCLEOTIDE SEQUENCE [LARGE SCALE GENOMIC DNA]</scope>
    <source>
        <strain evidence="10">UBA11978</strain>
    </source>
</reference>
<dbReference type="EMBL" id="DNAN01000669">
    <property type="protein sequence ID" value="HAW77833.1"/>
    <property type="molecule type" value="Genomic_DNA"/>
</dbReference>
<feature type="non-terminal residue" evidence="10">
    <location>
        <position position="108"/>
    </location>
</feature>
<comment type="caution">
    <text evidence="10">The sequence shown here is derived from an EMBL/GenBank/DDBJ whole genome shotgun (WGS) entry which is preliminary data.</text>
</comment>
<dbReference type="InterPro" id="IPR013954">
    <property type="entry name" value="PNK3P"/>
</dbReference>
<dbReference type="PANTHER" id="PTHR42891:SF1">
    <property type="entry name" value="D-GLYCERO-BETA-D-MANNO-HEPTOSE-1,7-BISPHOSPHATE 7-PHOSPHATASE"/>
    <property type="match status" value="1"/>
</dbReference>
<dbReference type="SUPFAM" id="SSF56784">
    <property type="entry name" value="HAD-like"/>
    <property type="match status" value="1"/>
</dbReference>
<dbReference type="Pfam" id="PF08645">
    <property type="entry name" value="PNK3P"/>
    <property type="match status" value="1"/>
</dbReference>
<dbReference type="NCBIfam" id="TIGR01656">
    <property type="entry name" value="Histidinol-ppas"/>
    <property type="match status" value="1"/>
</dbReference>
<dbReference type="GO" id="GO:0004401">
    <property type="term" value="F:histidinol-phosphatase activity"/>
    <property type="evidence" value="ECO:0007669"/>
    <property type="project" value="InterPro"/>
</dbReference>
<evidence type="ECO:0000313" key="11">
    <source>
        <dbReference type="Proteomes" id="UP000263517"/>
    </source>
</evidence>
<evidence type="ECO:0000256" key="9">
    <source>
        <dbReference type="ARBA" id="ARBA00031828"/>
    </source>
</evidence>
<evidence type="ECO:0000256" key="5">
    <source>
        <dbReference type="ARBA" id="ARBA00022490"/>
    </source>
</evidence>
<dbReference type="NCBIfam" id="TIGR01261">
    <property type="entry name" value="hisB_Nterm"/>
    <property type="match status" value="1"/>
</dbReference>
<keyword evidence="5" id="KW-0963">Cytoplasm</keyword>
<keyword evidence="7" id="KW-0378">Hydrolase</keyword>
<comment type="cofactor">
    <cofactor evidence="1">
        <name>Mg(2+)</name>
        <dbReference type="ChEBI" id="CHEBI:18420"/>
    </cofactor>
</comment>
<dbReference type="InterPro" id="IPR036412">
    <property type="entry name" value="HAD-like_sf"/>
</dbReference>
<dbReference type="AlphaFoldDB" id="A0A350P966"/>
<dbReference type="GO" id="GO:0004424">
    <property type="term" value="F:imidazoleglycerol-phosphate dehydratase activity"/>
    <property type="evidence" value="ECO:0007669"/>
    <property type="project" value="InterPro"/>
</dbReference>
<accession>A0A350P966</accession>
<sequence length="108" mass="12128">MSQQAILFIDRDGTLVEEPPVDKQLDSLEKLVFEPNVIPVLLKLKAAGYKLVMVSNQDGLGTDSFPQEDFDKPHNAMMAIFESQGVTFDDVLICPHFDEDNCTCRKPK</sequence>
<comment type="similarity">
    <text evidence="3">Belongs to the GmhB family.</text>
</comment>
<dbReference type="Proteomes" id="UP000263517">
    <property type="component" value="Unassembled WGS sequence"/>
</dbReference>
<evidence type="ECO:0000313" key="10">
    <source>
        <dbReference type="EMBL" id="HAW77833.1"/>
    </source>
</evidence>
<evidence type="ECO:0000256" key="8">
    <source>
        <dbReference type="ARBA" id="ARBA00023277"/>
    </source>
</evidence>
<organism evidence="10 11">
    <name type="scientific">Alteromonas australica</name>
    <dbReference type="NCBI Taxonomy" id="589873"/>
    <lineage>
        <taxon>Bacteria</taxon>
        <taxon>Pseudomonadati</taxon>
        <taxon>Pseudomonadota</taxon>
        <taxon>Gammaproteobacteria</taxon>
        <taxon>Alteromonadales</taxon>
        <taxon>Alteromonadaceae</taxon>
        <taxon>Alteromonas/Salinimonas group</taxon>
        <taxon>Alteromonas</taxon>
    </lineage>
</organism>
<comment type="subcellular location">
    <subcellularLocation>
        <location evidence="2">Cytoplasm</location>
    </subcellularLocation>
</comment>
<keyword evidence="6" id="KW-0479">Metal-binding</keyword>
<dbReference type="InterPro" id="IPR006543">
    <property type="entry name" value="Histidinol-phos"/>
</dbReference>
<gene>
    <name evidence="10" type="primary">hisB</name>
    <name evidence="10" type="ORF">DCW74_19120</name>
</gene>
<dbReference type="InterPro" id="IPR005954">
    <property type="entry name" value="HisB_N"/>
</dbReference>
<dbReference type="InterPro" id="IPR004446">
    <property type="entry name" value="Heptose_bisP_phosphatase"/>
</dbReference>
<proteinExistence type="inferred from homology"/>
<comment type="subunit">
    <text evidence="4">Monomer.</text>
</comment>
<evidence type="ECO:0000256" key="4">
    <source>
        <dbReference type="ARBA" id="ARBA00011245"/>
    </source>
</evidence>
<dbReference type="GO" id="GO:0005975">
    <property type="term" value="P:carbohydrate metabolic process"/>
    <property type="evidence" value="ECO:0007669"/>
    <property type="project" value="InterPro"/>
</dbReference>
<evidence type="ECO:0000256" key="7">
    <source>
        <dbReference type="ARBA" id="ARBA00022801"/>
    </source>
</evidence>
<evidence type="ECO:0000256" key="2">
    <source>
        <dbReference type="ARBA" id="ARBA00004496"/>
    </source>
</evidence>
<protein>
    <recommendedName>
        <fullName evidence="9">D,D-heptose 1,7-bisphosphate phosphatase</fullName>
    </recommendedName>
</protein>
<dbReference type="Gene3D" id="3.40.50.1000">
    <property type="entry name" value="HAD superfamily/HAD-like"/>
    <property type="match status" value="1"/>
</dbReference>
<dbReference type="InterPro" id="IPR023214">
    <property type="entry name" value="HAD_sf"/>
</dbReference>
<dbReference type="GO" id="GO:0005737">
    <property type="term" value="C:cytoplasm"/>
    <property type="evidence" value="ECO:0007669"/>
    <property type="project" value="UniProtKB-SubCell"/>
</dbReference>